<dbReference type="GO" id="GO:0005506">
    <property type="term" value="F:iron ion binding"/>
    <property type="evidence" value="ECO:0007669"/>
    <property type="project" value="UniProtKB-ARBA"/>
</dbReference>
<dbReference type="Pfam" id="PF05721">
    <property type="entry name" value="PhyH"/>
    <property type="match status" value="1"/>
</dbReference>
<dbReference type="InterPro" id="IPR008775">
    <property type="entry name" value="Phytyl_CoA_dOase-like"/>
</dbReference>
<dbReference type="RefSeq" id="WP_036187604.1">
    <property type="nucleotide sequence ID" value="NZ_JMQN01000030.1"/>
</dbReference>
<comment type="cofactor">
    <cofactor evidence="1">
        <name>Fe(2+)</name>
        <dbReference type="ChEBI" id="CHEBI:29033"/>
    </cofactor>
</comment>
<comment type="caution">
    <text evidence="11">The sequence shown here is derived from an EMBL/GenBank/DDBJ whole genome shotgun (WGS) entry which is preliminary data.</text>
</comment>
<keyword evidence="8" id="KW-0408">Iron</keyword>
<evidence type="ECO:0000256" key="5">
    <source>
        <dbReference type="ARBA" id="ARBA00022723"/>
    </source>
</evidence>
<keyword evidence="6" id="KW-0223">Dioxygenase</keyword>
<dbReference type="eggNOG" id="COG5285">
    <property type="taxonomic scope" value="Bacteria"/>
</dbReference>
<organism evidence="11 12">
    <name type="scientific">Marinobacterium lacunae</name>
    <dbReference type="NCBI Taxonomy" id="1232683"/>
    <lineage>
        <taxon>Bacteria</taxon>
        <taxon>Pseudomonadati</taxon>
        <taxon>Pseudomonadota</taxon>
        <taxon>Gammaproteobacteria</taxon>
        <taxon>Oceanospirillales</taxon>
        <taxon>Oceanospirillaceae</taxon>
        <taxon>Marinobacterium</taxon>
    </lineage>
</organism>
<reference evidence="11 12" key="1">
    <citation type="submission" date="2014-04" db="EMBL/GenBank/DDBJ databases">
        <title>Marinobacterium kochiensis sp. nov., isolated from sediment sample collected from Kochi backwaters in Kerala, India.</title>
        <authorList>
            <person name="Singh A."/>
            <person name="Pinnaka A.K."/>
        </authorList>
    </citation>
    <scope>NUCLEOTIDE SEQUENCE [LARGE SCALE GENOMIC DNA]</scope>
    <source>
        <strain evidence="11 12">AK27</strain>
    </source>
</reference>
<keyword evidence="5" id="KW-0479">Metal-binding</keyword>
<dbReference type="OrthoDB" id="9791262at2"/>
<dbReference type="EMBL" id="JMQN01000030">
    <property type="protein sequence ID" value="KEA63668.1"/>
    <property type="molecule type" value="Genomic_DNA"/>
</dbReference>
<dbReference type="Gene3D" id="2.60.120.620">
    <property type="entry name" value="q2cbj1_9rhob like domain"/>
    <property type="match status" value="1"/>
</dbReference>
<comment type="similarity">
    <text evidence="3">Belongs to the PhyH family. EctD subfamily.</text>
</comment>
<dbReference type="NCBIfam" id="TIGR02408">
    <property type="entry name" value="ectoine_ThpD"/>
    <property type="match status" value="1"/>
</dbReference>
<comment type="function">
    <text evidence="2">Involved in the biosynthesis of 5-hydroxyectoine, called compatible solute, which helps organisms to survive extreme osmotic stress by acting as a highly soluble organic osmolyte. Catalyzes the 2-oxoglutarate-dependent selective hydroxylation of L-ectoine to yield (4S,5S)-5-hydroxyectoine.</text>
</comment>
<dbReference type="SUPFAM" id="SSF51197">
    <property type="entry name" value="Clavaminate synthase-like"/>
    <property type="match status" value="1"/>
</dbReference>
<evidence type="ECO:0000256" key="7">
    <source>
        <dbReference type="ARBA" id="ARBA00023002"/>
    </source>
</evidence>
<dbReference type="EC" id="1.14.11.55" evidence="10"/>
<sequence>MSTFEDLYPSRDIEEPLLIERKEPVFHGNTLNNAPISEAQLHQYDRDGYLLLPNLFSQSEVKRFLAELDAMQQDEALLATEAAVTEPESQALRSVFQIHRNNALFSQVATDPRIADIARFILDDDLYIHQSRLNFKPGFNGREFYWHSDFETWHAEDGMPGMRALSASILLTDNTEFNGALMVMPGSHRTFIGCVGRTPKDYYRKSLKAQTVGTPDTASLETFQQRYGLRSTAAKAGSVLLFDCNLMHGSNSNITANPRSNLFFVYNAVSNRVVAPFNGNTPRPEFLATRETFSPLLAPEPQKKAV</sequence>
<evidence type="ECO:0000256" key="4">
    <source>
        <dbReference type="ARBA" id="ARBA00011738"/>
    </source>
</evidence>
<evidence type="ECO:0000313" key="12">
    <source>
        <dbReference type="Proteomes" id="UP000028252"/>
    </source>
</evidence>
<dbReference type="STRING" id="1232683.ADIMK_2124"/>
<evidence type="ECO:0000256" key="8">
    <source>
        <dbReference type="ARBA" id="ARBA00023004"/>
    </source>
</evidence>
<evidence type="ECO:0000256" key="3">
    <source>
        <dbReference type="ARBA" id="ARBA00007851"/>
    </source>
</evidence>
<dbReference type="PATRIC" id="fig|1232683.4.peg.2083"/>
<keyword evidence="12" id="KW-1185">Reference proteome</keyword>
<dbReference type="AlphaFoldDB" id="A0A081FYR3"/>
<comment type="subunit">
    <text evidence="4">Homodimer.</text>
</comment>
<accession>A0A081FYR3</accession>
<evidence type="ECO:0000256" key="9">
    <source>
        <dbReference type="ARBA" id="ARBA00049228"/>
    </source>
</evidence>
<gene>
    <name evidence="11" type="ORF">ADIMK_2124</name>
</gene>
<dbReference type="InterPro" id="IPR012774">
    <property type="entry name" value="EctD"/>
</dbReference>
<evidence type="ECO:0000256" key="6">
    <source>
        <dbReference type="ARBA" id="ARBA00022964"/>
    </source>
</evidence>
<evidence type="ECO:0000256" key="1">
    <source>
        <dbReference type="ARBA" id="ARBA00001954"/>
    </source>
</evidence>
<dbReference type="PANTHER" id="PTHR20883">
    <property type="entry name" value="PHYTANOYL-COA DIOXYGENASE DOMAIN CONTAINING 1"/>
    <property type="match status" value="1"/>
</dbReference>
<evidence type="ECO:0000313" key="11">
    <source>
        <dbReference type="EMBL" id="KEA63668.1"/>
    </source>
</evidence>
<protein>
    <recommendedName>
        <fullName evidence="10">Ectoine hydroxylase</fullName>
        <ecNumber evidence="10">1.14.11.55</ecNumber>
    </recommendedName>
</protein>
<name>A0A081FYR3_9GAMM</name>
<dbReference type="PANTHER" id="PTHR20883:SF48">
    <property type="entry name" value="ECTOINE DIOXYGENASE"/>
    <property type="match status" value="1"/>
</dbReference>
<dbReference type="Proteomes" id="UP000028252">
    <property type="component" value="Unassembled WGS sequence"/>
</dbReference>
<comment type="catalytic activity">
    <reaction evidence="9">
        <text>L-ectoine + 2-oxoglutarate + O2 = 5-hydroxyectoine + succinate + CO2</text>
        <dbReference type="Rhea" id="RHEA:45740"/>
        <dbReference type="ChEBI" id="CHEBI:15379"/>
        <dbReference type="ChEBI" id="CHEBI:16526"/>
        <dbReference type="ChEBI" id="CHEBI:16810"/>
        <dbReference type="ChEBI" id="CHEBI:30031"/>
        <dbReference type="ChEBI" id="CHEBI:58515"/>
        <dbReference type="ChEBI" id="CHEBI:85413"/>
        <dbReference type="EC" id="1.14.11.55"/>
    </reaction>
</comment>
<evidence type="ECO:0000256" key="2">
    <source>
        <dbReference type="ARBA" id="ARBA00004063"/>
    </source>
</evidence>
<evidence type="ECO:0000256" key="10">
    <source>
        <dbReference type="NCBIfam" id="TIGR02408"/>
    </source>
</evidence>
<dbReference type="GO" id="GO:0016706">
    <property type="term" value="F:2-oxoglutarate-dependent dioxygenase activity"/>
    <property type="evidence" value="ECO:0007669"/>
    <property type="project" value="InterPro"/>
</dbReference>
<proteinExistence type="inferred from homology"/>
<keyword evidence="7 11" id="KW-0560">Oxidoreductase</keyword>